<proteinExistence type="predicted"/>
<feature type="signal peptide" evidence="2">
    <location>
        <begin position="1"/>
        <end position="20"/>
    </location>
</feature>
<keyword evidence="2" id="KW-0732">Signal</keyword>
<evidence type="ECO:0000313" key="4">
    <source>
        <dbReference type="Proteomes" id="UP000294980"/>
    </source>
</evidence>
<dbReference type="OrthoDB" id="7061338at2"/>
<feature type="chain" id="PRO_5020861797" evidence="2">
    <location>
        <begin position="21"/>
        <end position="124"/>
    </location>
</feature>
<organism evidence="3 4">
    <name type="scientific">Chromatocurvus halotolerans</name>
    <dbReference type="NCBI Taxonomy" id="1132028"/>
    <lineage>
        <taxon>Bacteria</taxon>
        <taxon>Pseudomonadati</taxon>
        <taxon>Pseudomonadota</taxon>
        <taxon>Gammaproteobacteria</taxon>
        <taxon>Cellvibrionales</taxon>
        <taxon>Halieaceae</taxon>
        <taxon>Chromatocurvus</taxon>
    </lineage>
</organism>
<accession>A0A4R2KJB6</accession>
<evidence type="ECO:0000256" key="2">
    <source>
        <dbReference type="SAM" id="SignalP"/>
    </source>
</evidence>
<dbReference type="EMBL" id="SLWX01000018">
    <property type="protein sequence ID" value="TCO72612.1"/>
    <property type="molecule type" value="Genomic_DNA"/>
</dbReference>
<protein>
    <submittedName>
        <fullName evidence="3">Uncharacterized protein</fullName>
    </submittedName>
</protein>
<evidence type="ECO:0000256" key="1">
    <source>
        <dbReference type="SAM" id="Coils"/>
    </source>
</evidence>
<comment type="caution">
    <text evidence="3">The sequence shown here is derived from an EMBL/GenBank/DDBJ whole genome shotgun (WGS) entry which is preliminary data.</text>
</comment>
<sequence length="124" mass="13343">MRILRCAVLVAAMGAAASHADCEAPDEPNIPDGANASMQDMLDGQESVKTFQAANMDYLRCLEAAFTEAEKTAKNAEEKTEAARAMVAYSKAVEAYNAAVSKEESVAGEFNTQIREYQARSADK</sequence>
<feature type="coiled-coil region" evidence="1">
    <location>
        <begin position="59"/>
        <end position="86"/>
    </location>
</feature>
<keyword evidence="4" id="KW-1185">Reference proteome</keyword>
<dbReference type="AlphaFoldDB" id="A0A4R2KJB6"/>
<dbReference type="Proteomes" id="UP000294980">
    <property type="component" value="Unassembled WGS sequence"/>
</dbReference>
<name>A0A4R2KJB6_9GAMM</name>
<dbReference type="RefSeq" id="WP_117319270.1">
    <property type="nucleotide sequence ID" value="NZ_QQSW01000022.1"/>
</dbReference>
<evidence type="ECO:0000313" key="3">
    <source>
        <dbReference type="EMBL" id="TCO72612.1"/>
    </source>
</evidence>
<gene>
    <name evidence="3" type="ORF">EV688_11839</name>
</gene>
<reference evidence="3 4" key="1">
    <citation type="submission" date="2019-03" db="EMBL/GenBank/DDBJ databases">
        <title>Genomic Encyclopedia of Type Strains, Phase IV (KMG-IV): sequencing the most valuable type-strain genomes for metagenomic binning, comparative biology and taxonomic classification.</title>
        <authorList>
            <person name="Goeker M."/>
        </authorList>
    </citation>
    <scope>NUCLEOTIDE SEQUENCE [LARGE SCALE GENOMIC DNA]</scope>
    <source>
        <strain evidence="3 4">DSM 23344</strain>
    </source>
</reference>
<keyword evidence="1" id="KW-0175">Coiled coil</keyword>